<dbReference type="PANTHER" id="PTHR16214:SF3">
    <property type="entry name" value="TRANSMEMBRANE PROTEIN 260"/>
    <property type="match status" value="1"/>
</dbReference>
<keyword evidence="3" id="KW-1185">Reference proteome</keyword>
<feature type="transmembrane region" description="Helical" evidence="1">
    <location>
        <begin position="6"/>
        <end position="24"/>
    </location>
</feature>
<dbReference type="AlphaFoldDB" id="A0A0C1FVM3"/>
<feature type="transmembrane region" description="Helical" evidence="1">
    <location>
        <begin position="250"/>
        <end position="276"/>
    </location>
</feature>
<dbReference type="InterPro" id="IPR052724">
    <property type="entry name" value="GT117_domain-containing"/>
</dbReference>
<dbReference type="Pfam" id="PF11028">
    <property type="entry name" value="TMEM260-like"/>
    <property type="match status" value="1"/>
</dbReference>
<feature type="transmembrane region" description="Helical" evidence="1">
    <location>
        <begin position="176"/>
        <end position="207"/>
    </location>
</feature>
<feature type="transmembrane region" description="Helical" evidence="1">
    <location>
        <begin position="512"/>
        <end position="530"/>
    </location>
</feature>
<feature type="transmembrane region" description="Helical" evidence="1">
    <location>
        <begin position="542"/>
        <end position="561"/>
    </location>
</feature>
<dbReference type="Proteomes" id="UP000031246">
    <property type="component" value="Unassembled WGS sequence"/>
</dbReference>
<evidence type="ECO:0000313" key="2">
    <source>
        <dbReference type="EMBL" id="KIA91914.1"/>
    </source>
</evidence>
<reference evidence="2 3" key="1">
    <citation type="submission" date="2014-10" db="EMBL/GenBank/DDBJ databases">
        <title>Pedobacter Kyungheensis.</title>
        <authorList>
            <person name="Anderson B.M."/>
            <person name="Newman J.D."/>
        </authorList>
    </citation>
    <scope>NUCLEOTIDE SEQUENCE [LARGE SCALE GENOMIC DNA]</scope>
    <source>
        <strain evidence="2 3">KACC 16221</strain>
    </source>
</reference>
<keyword evidence="1" id="KW-0812">Transmembrane</keyword>
<keyword evidence="1" id="KW-1133">Transmembrane helix</keyword>
<gene>
    <name evidence="2" type="ORF">OC25_19225</name>
</gene>
<name>A0A0C1FVM3_9SPHI</name>
<feature type="transmembrane region" description="Helical" evidence="1">
    <location>
        <begin position="485"/>
        <end position="505"/>
    </location>
</feature>
<feature type="transmembrane region" description="Helical" evidence="1">
    <location>
        <begin position="288"/>
        <end position="311"/>
    </location>
</feature>
<dbReference type="PANTHER" id="PTHR16214">
    <property type="entry name" value="TRANSMEMBRANE PROTEIN 260"/>
    <property type="match status" value="1"/>
</dbReference>
<sequence>MNYSRINTIGGWLCFIIAATTYILTLDQSVSFWDCGEFIASAFRMEVVHQPGAPMVSMIQRLFSTLALGDKTKIAYFMNVASALASAGTILFLFWTITALAKKTIVKKNEIVSTQKTISIMGAGLVGALAYTFSDSFWFSAVEAEVYALSSLCTAIVFWGILKWESQADEPKADRWLLFVAYIMGLSIGVHILNLLTIPALIFVYYFKKNPSPNWQGVVKIFFVSILSLAVVQFGLIQYVVALAAKFDYFFVNTLGFGFGSGVLCFAVLLIGGLVYGIRYSILKNKRALNLIMLFTVLLLFGYSSFALLIIRAQAKPNLNNTDPENVFNFLSYVNRAQYGDRPLLYGENYNSEKIDIKETGQLYRKGEKKYESAGTRSEYVFGDKTLAPRMYSDKPEHVKFYKNYMGFDDTHKPTLMDNLQYMFSFQTGQMYMRYFMWNFVGRQDNEDGQFGGRAGNWLSGVKPVDAIRLGDQKNLPPSIVENKAYNRFFFLPLIIGLIGAVWHFKRNQKDAGVVGLLFVFTGIAIVVYLNSVPIEPRERDYAYVGSFYAFAIWIGLGVFGLKDWAFKKLTPVRASIFASIIALFAAPIIMAEQGWDDHNRSDSHVAHDMSVNYLKSCAPNAILFTYGDNDTYPVWYAQEVENIRPDVRVVNLSLFTADWYIDGMRRKQNQSEPLPLTITPNQYVAGTRDIMYYQDYKIAQRIELKEILDVLLSDNDADKVTMNDGSKYNVLPTKNLKLSVSPRQVLDTGTVPKEDAGKIAGSMEWTFNQNYVTKGTLALFDILVHNDWKRPIYFTGAMPDEQYLGLNKYLYSEGLNKRLLPLKPDTTIEQDFDRINIKPLYNNLMNVYGFGNIKNANHLDRQSSDDVVMLSNMFNGLLTGLLNEGKITESKKVANKFLEVIPAKFYSMRQVMSTYYFTENLYRLNDLNQGNAMIKKTADYVNEELTHLADVSESKNQLAAEQDVRFYLAYLGQMVKLTEAFKQNELSQSLEKQYNNHIARFTPFPTG</sequence>
<feature type="transmembrane region" description="Helical" evidence="1">
    <location>
        <begin position="74"/>
        <end position="97"/>
    </location>
</feature>
<proteinExistence type="predicted"/>
<dbReference type="RefSeq" id="WP_039479444.1">
    <property type="nucleotide sequence ID" value="NZ_JSYN01000025.1"/>
</dbReference>
<evidence type="ECO:0000313" key="3">
    <source>
        <dbReference type="Proteomes" id="UP000031246"/>
    </source>
</evidence>
<dbReference type="OrthoDB" id="9807602at2"/>
<protein>
    <submittedName>
        <fullName evidence="2">Multidrug transporter</fullName>
    </submittedName>
</protein>
<feature type="transmembrane region" description="Helical" evidence="1">
    <location>
        <begin position="117"/>
        <end position="134"/>
    </location>
</feature>
<organism evidence="2 3">
    <name type="scientific">Pedobacter kyungheensis</name>
    <dbReference type="NCBI Taxonomy" id="1069985"/>
    <lineage>
        <taxon>Bacteria</taxon>
        <taxon>Pseudomonadati</taxon>
        <taxon>Bacteroidota</taxon>
        <taxon>Sphingobacteriia</taxon>
        <taxon>Sphingobacteriales</taxon>
        <taxon>Sphingobacteriaceae</taxon>
        <taxon>Pedobacter</taxon>
    </lineage>
</organism>
<keyword evidence="1" id="KW-0472">Membrane</keyword>
<evidence type="ECO:0000256" key="1">
    <source>
        <dbReference type="SAM" id="Phobius"/>
    </source>
</evidence>
<dbReference type="EMBL" id="JSYN01000025">
    <property type="protein sequence ID" value="KIA91914.1"/>
    <property type="molecule type" value="Genomic_DNA"/>
</dbReference>
<feature type="transmembrane region" description="Helical" evidence="1">
    <location>
        <begin position="573"/>
        <end position="592"/>
    </location>
</feature>
<comment type="caution">
    <text evidence="2">The sequence shown here is derived from an EMBL/GenBank/DDBJ whole genome shotgun (WGS) entry which is preliminary data.</text>
</comment>
<dbReference type="InterPro" id="IPR021280">
    <property type="entry name" value="TMEM260-like"/>
</dbReference>
<accession>A0A0C1FVM3</accession>
<feature type="transmembrane region" description="Helical" evidence="1">
    <location>
        <begin position="219"/>
        <end position="244"/>
    </location>
</feature>